<evidence type="ECO:0000313" key="6">
    <source>
        <dbReference type="Proteomes" id="UP000538929"/>
    </source>
</evidence>
<feature type="chain" id="PRO_5038647002" evidence="4">
    <location>
        <begin position="21"/>
        <end position="363"/>
    </location>
</feature>
<dbReference type="EMBL" id="VKHT01000426">
    <property type="protein sequence ID" value="MBB0245215.1"/>
    <property type="molecule type" value="Genomic_DNA"/>
</dbReference>
<evidence type="ECO:0000256" key="2">
    <source>
        <dbReference type="ARBA" id="ARBA00010742"/>
    </source>
</evidence>
<dbReference type="RefSeq" id="WP_182606735.1">
    <property type="nucleotide sequence ID" value="NZ_VKHT01000426.1"/>
</dbReference>
<dbReference type="GO" id="GO:0016020">
    <property type="term" value="C:membrane"/>
    <property type="evidence" value="ECO:0007669"/>
    <property type="project" value="InterPro"/>
</dbReference>
<keyword evidence="6" id="KW-1185">Reference proteome</keyword>
<feature type="signal peptide" evidence="4">
    <location>
        <begin position="1"/>
        <end position="20"/>
    </location>
</feature>
<evidence type="ECO:0000256" key="1">
    <source>
        <dbReference type="ARBA" id="ARBA00004418"/>
    </source>
</evidence>
<reference evidence="6" key="1">
    <citation type="submission" date="2019-10" db="EMBL/GenBank/DDBJ databases">
        <title>Streptomyces sp. nov., a novel actinobacterium isolated from alkaline environment.</title>
        <authorList>
            <person name="Golinska P."/>
        </authorList>
    </citation>
    <scope>NUCLEOTIDE SEQUENCE [LARGE SCALE GENOMIC DNA]</scope>
    <source>
        <strain evidence="6">DSM 42118</strain>
    </source>
</reference>
<dbReference type="GO" id="GO:0042597">
    <property type="term" value="C:periplasmic space"/>
    <property type="evidence" value="ECO:0007669"/>
    <property type="project" value="UniProtKB-SubCell"/>
</dbReference>
<gene>
    <name evidence="5" type="ORF">FNQ90_14155</name>
</gene>
<dbReference type="NCBIfam" id="TIGR01728">
    <property type="entry name" value="SsuA_fam"/>
    <property type="match status" value="1"/>
</dbReference>
<dbReference type="InterPro" id="IPR010067">
    <property type="entry name" value="ABC_SsuA_sub-bd"/>
</dbReference>
<comment type="caution">
    <text evidence="5">The sequence shown here is derived from an EMBL/GenBank/DDBJ whole genome shotgun (WGS) entry which is preliminary data.</text>
</comment>
<dbReference type="PANTHER" id="PTHR30024:SF47">
    <property type="entry name" value="TAURINE-BINDING PERIPLASMIC PROTEIN"/>
    <property type="match status" value="1"/>
</dbReference>
<dbReference type="PANTHER" id="PTHR30024">
    <property type="entry name" value="ALIPHATIC SULFONATES-BINDING PROTEIN-RELATED"/>
    <property type="match status" value="1"/>
</dbReference>
<evidence type="ECO:0000256" key="3">
    <source>
        <dbReference type="ARBA" id="ARBA00022729"/>
    </source>
</evidence>
<dbReference type="PROSITE" id="PS51257">
    <property type="entry name" value="PROKAR_LIPOPROTEIN"/>
    <property type="match status" value="1"/>
</dbReference>
<comment type="similarity">
    <text evidence="2">Belongs to the bacterial solute-binding protein SsuA/TauA family.</text>
</comment>
<protein>
    <submittedName>
        <fullName evidence="5">Aliphatic sulfonate ABC transporter substrate-binding protein</fullName>
    </submittedName>
</protein>
<evidence type="ECO:0000256" key="4">
    <source>
        <dbReference type="SAM" id="SignalP"/>
    </source>
</evidence>
<dbReference type="Pfam" id="PF13379">
    <property type="entry name" value="NMT1_2"/>
    <property type="match status" value="1"/>
</dbReference>
<dbReference type="SUPFAM" id="SSF53850">
    <property type="entry name" value="Periplasmic binding protein-like II"/>
    <property type="match status" value="1"/>
</dbReference>
<dbReference type="Proteomes" id="UP000538929">
    <property type="component" value="Unassembled WGS sequence"/>
</dbReference>
<keyword evidence="3 4" id="KW-0732">Signal</keyword>
<name>A0A7W3Y2D3_9ACTN</name>
<proteinExistence type="inferred from homology"/>
<sequence>MRTGCAALAALLLGVLTACGYGSQRPETTAPEQAVATGEALSAPEVTVGYFANLTHGTALVGLGAEGPIREELGGTRLGTQVFNAGPSAIEALNAGAVDMTFIGPNPAINGFAQSGGRNLRIVSGAASGGASLVVNPDTVNGLDDLTGKRIATPQLGNTQDVALLSYLEERGLEVDPRDGTGEVSVLRIQNSEIPPAFENGSIDGAWVPEPTASKLLTRGAVTLLDEGELWAEGRYVVTHLVVAQDFLEKHPDVVEAVVRGVVRTNGWIAENPGEAKSLVNDVLEELTGQRLPPEVLDPAFDNVEFLDDPLADTLRVGAEHAVEVGLLEETDLSGIYDLSILNAVLDGEGLPPITDDAGLGVD</sequence>
<dbReference type="GO" id="GO:0042626">
    <property type="term" value="F:ATPase-coupled transmembrane transporter activity"/>
    <property type="evidence" value="ECO:0007669"/>
    <property type="project" value="InterPro"/>
</dbReference>
<organism evidence="5 6">
    <name type="scientific">Streptomyces alkaliphilus</name>
    <dbReference type="NCBI Taxonomy" id="1472722"/>
    <lineage>
        <taxon>Bacteria</taxon>
        <taxon>Bacillati</taxon>
        <taxon>Actinomycetota</taxon>
        <taxon>Actinomycetes</taxon>
        <taxon>Kitasatosporales</taxon>
        <taxon>Streptomycetaceae</taxon>
        <taxon>Streptomyces</taxon>
    </lineage>
</organism>
<dbReference type="Gene3D" id="3.40.190.10">
    <property type="entry name" value="Periplasmic binding protein-like II"/>
    <property type="match status" value="2"/>
</dbReference>
<accession>A0A7W3Y2D3</accession>
<evidence type="ECO:0000313" key="5">
    <source>
        <dbReference type="EMBL" id="MBB0245215.1"/>
    </source>
</evidence>
<comment type="subcellular location">
    <subcellularLocation>
        <location evidence="1">Periplasm</location>
    </subcellularLocation>
</comment>
<dbReference type="AlphaFoldDB" id="A0A7W3Y2D3"/>